<comment type="caution">
    <text evidence="2">The sequence shown here is derived from an EMBL/GenBank/DDBJ whole genome shotgun (WGS) entry which is preliminary data.</text>
</comment>
<dbReference type="PATRIC" id="fig|447.4.peg.71"/>
<dbReference type="Proteomes" id="UP000054695">
    <property type="component" value="Unassembled WGS sequence"/>
</dbReference>
<gene>
    <name evidence="2" type="ORF">Lboz_0065</name>
</gene>
<dbReference type="STRING" id="447.Lboz_0065"/>
<feature type="region of interest" description="Disordered" evidence="1">
    <location>
        <begin position="1"/>
        <end position="32"/>
    </location>
</feature>
<keyword evidence="2" id="KW-0378">Hydrolase</keyword>
<evidence type="ECO:0000256" key="1">
    <source>
        <dbReference type="SAM" id="MobiDB-lite"/>
    </source>
</evidence>
<dbReference type="EMBL" id="LNXU01000001">
    <property type="protein sequence ID" value="KTC77777.1"/>
    <property type="molecule type" value="Genomic_DNA"/>
</dbReference>
<evidence type="ECO:0000313" key="3">
    <source>
        <dbReference type="Proteomes" id="UP000054695"/>
    </source>
</evidence>
<name>A0A0W0S3I3_LEGBO</name>
<evidence type="ECO:0000313" key="2">
    <source>
        <dbReference type="EMBL" id="KTC77777.1"/>
    </source>
</evidence>
<keyword evidence="3" id="KW-1185">Reference proteome</keyword>
<dbReference type="GO" id="GO:0016787">
    <property type="term" value="F:hydrolase activity"/>
    <property type="evidence" value="ECO:0007669"/>
    <property type="project" value="UniProtKB-KW"/>
</dbReference>
<sequence>MTQNKDELERKKEEANKEFEKDIARINKEESEKKRLASLEEARFKHQRQWAKVMDELRNSHKTINKRTGKETTYWDEIKELADEVINSEQTSINDWRSNMMSLLNLFSKLNKAINVSSNQVSGEALDLIKKATHEMPIVRTITHPKEFIYEGVKSAILHKIKGNSDINVNALKHKVTFKDGKVEIADLTRVDGIPFDKANDANKAFKKLVDLWLQENDYVMDSQTKIYKHHPDGTPLDKDAFEALHSDPNKGFGKFLAETSSFKFEEQEDLQPGLSHG</sequence>
<proteinExistence type="predicted"/>
<dbReference type="OrthoDB" id="5651835at2"/>
<accession>A0A0W0S3I3</accession>
<dbReference type="AlphaFoldDB" id="A0A0W0S3I3"/>
<organism evidence="2 3">
    <name type="scientific">Legionella bozemanae</name>
    <name type="common">Fluoribacter bozemanae</name>
    <dbReference type="NCBI Taxonomy" id="447"/>
    <lineage>
        <taxon>Bacteria</taxon>
        <taxon>Pseudomonadati</taxon>
        <taxon>Pseudomonadota</taxon>
        <taxon>Gammaproteobacteria</taxon>
        <taxon>Legionellales</taxon>
        <taxon>Legionellaceae</taxon>
        <taxon>Legionella</taxon>
    </lineage>
</organism>
<reference evidence="2 3" key="1">
    <citation type="submission" date="2015-11" db="EMBL/GenBank/DDBJ databases">
        <title>Genomic analysis of 38 Legionella species identifies large and diverse effector repertoires.</title>
        <authorList>
            <person name="Burstein D."/>
            <person name="Amaro F."/>
            <person name="Zusman T."/>
            <person name="Lifshitz Z."/>
            <person name="Cohen O."/>
            <person name="Gilbert J.A."/>
            <person name="Pupko T."/>
            <person name="Shuman H.A."/>
            <person name="Segal G."/>
        </authorList>
    </citation>
    <scope>NUCLEOTIDE SEQUENCE [LARGE SCALE GENOMIC DNA]</scope>
    <source>
        <strain evidence="2 3">WIGA</strain>
    </source>
</reference>
<dbReference type="RefSeq" id="WP_058457773.1">
    <property type="nucleotide sequence ID" value="NZ_CAAAIY010000024.1"/>
</dbReference>
<protein>
    <submittedName>
        <fullName evidence="2">Membrane-associated HD superfamily hydrolase</fullName>
    </submittedName>
</protein>